<gene>
    <name evidence="1" type="ORF">FSP39_015937</name>
</gene>
<sequence length="226" mass="25419">MSVEDEIRYGRTCSLVLNKSVAVLRRVVKHSYTTQGAPSFEVFLNNNKHTLFHLLFKQCCCGNKSTVTPLSKYQWKLLYVQTSTRNPHGQRGECPCQYTAISGVTPDVMDVSLCCLVLSNIYPGVSMPDIDTIRDVRNKLIHASNASLDAMLYLATWNKVEAAMLNLAQGVSSTFRSDTINAVEDLKNRLMDSSELSELKALVMDEKRISEGERRISEIEKVSEYI</sequence>
<dbReference type="Proteomes" id="UP001186944">
    <property type="component" value="Unassembled WGS sequence"/>
</dbReference>
<evidence type="ECO:0000313" key="2">
    <source>
        <dbReference type="Proteomes" id="UP001186944"/>
    </source>
</evidence>
<evidence type="ECO:0008006" key="3">
    <source>
        <dbReference type="Google" id="ProtNLM"/>
    </source>
</evidence>
<reference evidence="1" key="1">
    <citation type="submission" date="2019-08" db="EMBL/GenBank/DDBJ databases">
        <title>The improved chromosome-level genome for the pearl oyster Pinctada fucata martensii using PacBio sequencing and Hi-C.</title>
        <authorList>
            <person name="Zheng Z."/>
        </authorList>
    </citation>
    <scope>NUCLEOTIDE SEQUENCE</scope>
    <source>
        <strain evidence="1">ZZ-2019</strain>
        <tissue evidence="1">Adductor muscle</tissue>
    </source>
</reference>
<proteinExistence type="predicted"/>
<dbReference type="EMBL" id="VSWD01000009">
    <property type="protein sequence ID" value="KAK3093458.1"/>
    <property type="molecule type" value="Genomic_DNA"/>
</dbReference>
<accession>A0AA89BWM1</accession>
<name>A0AA89BWM1_PINIB</name>
<comment type="caution">
    <text evidence="1">The sequence shown here is derived from an EMBL/GenBank/DDBJ whole genome shotgun (WGS) entry which is preliminary data.</text>
</comment>
<dbReference type="AlphaFoldDB" id="A0AA89BWM1"/>
<protein>
    <recommendedName>
        <fullName evidence="3">DZIP3-like HEPN domain-containing protein</fullName>
    </recommendedName>
</protein>
<keyword evidence="2" id="KW-1185">Reference proteome</keyword>
<organism evidence="1 2">
    <name type="scientific">Pinctada imbricata</name>
    <name type="common">Atlantic pearl-oyster</name>
    <name type="synonym">Pinctada martensii</name>
    <dbReference type="NCBI Taxonomy" id="66713"/>
    <lineage>
        <taxon>Eukaryota</taxon>
        <taxon>Metazoa</taxon>
        <taxon>Spiralia</taxon>
        <taxon>Lophotrochozoa</taxon>
        <taxon>Mollusca</taxon>
        <taxon>Bivalvia</taxon>
        <taxon>Autobranchia</taxon>
        <taxon>Pteriomorphia</taxon>
        <taxon>Pterioida</taxon>
        <taxon>Pterioidea</taxon>
        <taxon>Pteriidae</taxon>
        <taxon>Pinctada</taxon>
    </lineage>
</organism>
<evidence type="ECO:0000313" key="1">
    <source>
        <dbReference type="EMBL" id="KAK3093458.1"/>
    </source>
</evidence>